<evidence type="ECO:0000256" key="4">
    <source>
        <dbReference type="ARBA" id="ARBA00022842"/>
    </source>
</evidence>
<evidence type="ECO:0000256" key="1">
    <source>
        <dbReference type="ARBA" id="ARBA00005165"/>
    </source>
</evidence>
<feature type="binding site" evidence="9">
    <location>
        <position position="106"/>
    </location>
    <ligand>
        <name>Mg(2+)</name>
        <dbReference type="ChEBI" id="CHEBI:18420"/>
    </ligand>
</feature>
<reference evidence="14" key="1">
    <citation type="journal article" date="2019" name="Int. J. Syst. Evol. Microbiol.">
        <title>The Global Catalogue of Microorganisms (GCM) 10K type strain sequencing project: providing services to taxonomists for standard genome sequencing and annotation.</title>
        <authorList>
            <consortium name="The Broad Institute Genomics Platform"/>
            <consortium name="The Broad Institute Genome Sequencing Center for Infectious Disease"/>
            <person name="Wu L."/>
            <person name="Ma J."/>
        </authorList>
    </citation>
    <scope>NUCLEOTIDE SEQUENCE [LARGE SCALE GENOMIC DNA]</scope>
    <source>
        <strain evidence="14">CCUG 54527</strain>
    </source>
</reference>
<dbReference type="GO" id="GO:0004789">
    <property type="term" value="F:thiamine-phosphate diphosphorylase activity"/>
    <property type="evidence" value="ECO:0007669"/>
    <property type="project" value="UniProtKB-EC"/>
</dbReference>
<evidence type="ECO:0000313" key="14">
    <source>
        <dbReference type="Proteomes" id="UP001596170"/>
    </source>
</evidence>
<dbReference type="InterPro" id="IPR022998">
    <property type="entry name" value="ThiamineP_synth_TenI"/>
</dbReference>
<evidence type="ECO:0000256" key="11">
    <source>
        <dbReference type="RuleBase" id="RU004253"/>
    </source>
</evidence>
<dbReference type="PANTHER" id="PTHR20857:SF15">
    <property type="entry name" value="THIAMINE-PHOSPHATE SYNTHASE"/>
    <property type="match status" value="1"/>
</dbReference>
<feature type="binding site" evidence="9">
    <location>
        <position position="87"/>
    </location>
    <ligand>
        <name>Mg(2+)</name>
        <dbReference type="ChEBI" id="CHEBI:18420"/>
    </ligand>
</feature>
<keyword evidence="3 9" id="KW-0479">Metal-binding</keyword>
<dbReference type="InterPro" id="IPR036206">
    <property type="entry name" value="ThiamineP_synth_sf"/>
</dbReference>
<evidence type="ECO:0000256" key="10">
    <source>
        <dbReference type="RuleBase" id="RU003826"/>
    </source>
</evidence>
<keyword evidence="4 9" id="KW-0460">Magnesium</keyword>
<comment type="catalytic activity">
    <reaction evidence="6 9 10">
        <text>4-methyl-5-(2-phosphooxyethyl)-thiazole + 4-amino-2-methyl-5-(diphosphooxymethyl)pyrimidine + H(+) = thiamine phosphate + diphosphate</text>
        <dbReference type="Rhea" id="RHEA:22328"/>
        <dbReference type="ChEBI" id="CHEBI:15378"/>
        <dbReference type="ChEBI" id="CHEBI:33019"/>
        <dbReference type="ChEBI" id="CHEBI:37575"/>
        <dbReference type="ChEBI" id="CHEBI:57841"/>
        <dbReference type="ChEBI" id="CHEBI:58296"/>
        <dbReference type="EC" id="2.5.1.3"/>
    </reaction>
</comment>
<comment type="cofactor">
    <cofactor evidence="9">
        <name>Mg(2+)</name>
        <dbReference type="ChEBI" id="CHEBI:18420"/>
    </cofactor>
    <text evidence="9">Binds 1 Mg(2+) ion per subunit.</text>
</comment>
<dbReference type="SUPFAM" id="SSF51391">
    <property type="entry name" value="Thiamin phosphate synthase"/>
    <property type="match status" value="1"/>
</dbReference>
<evidence type="ECO:0000256" key="5">
    <source>
        <dbReference type="ARBA" id="ARBA00022977"/>
    </source>
</evidence>
<keyword evidence="14" id="KW-1185">Reference proteome</keyword>
<comment type="function">
    <text evidence="9">Condenses 4-methyl-5-(beta-hydroxyethyl)thiazole monophosphate (THZ-P) and 2-methyl-4-amino-5-hydroxymethyl pyrimidine pyrophosphate (HMP-PP) to form thiamine monophosphate (TMP).</text>
</comment>
<keyword evidence="5 9" id="KW-0784">Thiamine biosynthesis</keyword>
<evidence type="ECO:0000256" key="2">
    <source>
        <dbReference type="ARBA" id="ARBA00022679"/>
    </source>
</evidence>
<feature type="domain" description="Thiamine phosphate synthase/TenI" evidence="12">
    <location>
        <begin position="21"/>
        <end position="206"/>
    </location>
</feature>
<evidence type="ECO:0000256" key="6">
    <source>
        <dbReference type="ARBA" id="ARBA00047334"/>
    </source>
</evidence>
<dbReference type="EMBL" id="JBHSRI010000018">
    <property type="protein sequence ID" value="MFC6040198.1"/>
    <property type="molecule type" value="Genomic_DNA"/>
</dbReference>
<comment type="catalytic activity">
    <reaction evidence="8 9 10">
        <text>2-[(2R,5Z)-2-carboxy-4-methylthiazol-5(2H)-ylidene]ethyl phosphate + 4-amino-2-methyl-5-(diphosphooxymethyl)pyrimidine + 2 H(+) = thiamine phosphate + CO2 + diphosphate</text>
        <dbReference type="Rhea" id="RHEA:47844"/>
        <dbReference type="ChEBI" id="CHEBI:15378"/>
        <dbReference type="ChEBI" id="CHEBI:16526"/>
        <dbReference type="ChEBI" id="CHEBI:33019"/>
        <dbReference type="ChEBI" id="CHEBI:37575"/>
        <dbReference type="ChEBI" id="CHEBI:57841"/>
        <dbReference type="ChEBI" id="CHEBI:62899"/>
        <dbReference type="EC" id="2.5.1.3"/>
    </reaction>
</comment>
<organism evidence="13 14">
    <name type="scientific">Paenisporosarcina macmurdoensis</name>
    <dbReference type="NCBI Taxonomy" id="212659"/>
    <lineage>
        <taxon>Bacteria</taxon>
        <taxon>Bacillati</taxon>
        <taxon>Bacillota</taxon>
        <taxon>Bacilli</taxon>
        <taxon>Bacillales</taxon>
        <taxon>Caryophanaceae</taxon>
        <taxon>Paenisporosarcina</taxon>
    </lineage>
</organism>
<dbReference type="Gene3D" id="3.20.20.70">
    <property type="entry name" value="Aldolase class I"/>
    <property type="match status" value="1"/>
</dbReference>
<gene>
    <name evidence="9 13" type="primary">thiE</name>
    <name evidence="13" type="ORF">ACFPYN_12275</name>
</gene>
<dbReference type="NCBIfam" id="TIGR00693">
    <property type="entry name" value="thiE"/>
    <property type="match status" value="1"/>
</dbReference>
<dbReference type="CDD" id="cd00564">
    <property type="entry name" value="TMP_TenI"/>
    <property type="match status" value="1"/>
</dbReference>
<evidence type="ECO:0000313" key="13">
    <source>
        <dbReference type="EMBL" id="MFC6040198.1"/>
    </source>
</evidence>
<evidence type="ECO:0000256" key="8">
    <source>
        <dbReference type="ARBA" id="ARBA00047883"/>
    </source>
</evidence>
<dbReference type="RefSeq" id="WP_377734537.1">
    <property type="nucleotide sequence ID" value="NZ_JBHSRI010000018.1"/>
</dbReference>
<evidence type="ECO:0000256" key="7">
    <source>
        <dbReference type="ARBA" id="ARBA00047851"/>
    </source>
</evidence>
<dbReference type="Pfam" id="PF02581">
    <property type="entry name" value="TMP-TENI"/>
    <property type="match status" value="1"/>
</dbReference>
<dbReference type="InterPro" id="IPR013785">
    <property type="entry name" value="Aldolase_TIM"/>
</dbReference>
<evidence type="ECO:0000256" key="3">
    <source>
        <dbReference type="ARBA" id="ARBA00022723"/>
    </source>
</evidence>
<evidence type="ECO:0000259" key="12">
    <source>
        <dbReference type="Pfam" id="PF02581"/>
    </source>
</evidence>
<comment type="pathway">
    <text evidence="1 9 11">Cofactor biosynthesis; thiamine diphosphate biosynthesis; thiamine phosphate from 4-amino-2-methyl-5-diphosphomethylpyrimidine and 4-methyl-5-(2-phosphoethyl)-thiazole: step 1/1.</text>
</comment>
<feature type="binding site" evidence="9">
    <location>
        <position position="125"/>
    </location>
    <ligand>
        <name>4-amino-2-methyl-5-(diphosphooxymethyl)pyrimidine</name>
        <dbReference type="ChEBI" id="CHEBI:57841"/>
    </ligand>
</feature>
<evidence type="ECO:0000256" key="9">
    <source>
        <dbReference type="HAMAP-Rule" id="MF_00097"/>
    </source>
</evidence>
<dbReference type="Proteomes" id="UP001596170">
    <property type="component" value="Unassembled WGS sequence"/>
</dbReference>
<dbReference type="PANTHER" id="PTHR20857">
    <property type="entry name" value="THIAMINE-PHOSPHATE PYROPHOSPHORYLASE"/>
    <property type="match status" value="1"/>
</dbReference>
<comment type="similarity">
    <text evidence="9 10">Belongs to the thiamine-phosphate synthase family.</text>
</comment>
<feature type="binding site" evidence="9">
    <location>
        <begin position="151"/>
        <end position="153"/>
    </location>
    <ligand>
        <name>2-[(2R,5Z)-2-carboxy-4-methylthiazol-5(2H)-ylidene]ethyl phosphate</name>
        <dbReference type="ChEBI" id="CHEBI:62899"/>
    </ligand>
</feature>
<comment type="caution">
    <text evidence="13">The sequence shown here is derived from an EMBL/GenBank/DDBJ whole genome shotgun (WGS) entry which is preliminary data.</text>
</comment>
<comment type="catalytic activity">
    <reaction evidence="7 9 10">
        <text>2-(2-carboxy-4-methylthiazol-5-yl)ethyl phosphate + 4-amino-2-methyl-5-(diphosphooxymethyl)pyrimidine + 2 H(+) = thiamine phosphate + CO2 + diphosphate</text>
        <dbReference type="Rhea" id="RHEA:47848"/>
        <dbReference type="ChEBI" id="CHEBI:15378"/>
        <dbReference type="ChEBI" id="CHEBI:16526"/>
        <dbReference type="ChEBI" id="CHEBI:33019"/>
        <dbReference type="ChEBI" id="CHEBI:37575"/>
        <dbReference type="ChEBI" id="CHEBI:57841"/>
        <dbReference type="ChEBI" id="CHEBI:62890"/>
        <dbReference type="EC" id="2.5.1.3"/>
    </reaction>
</comment>
<name>A0ABW1L916_9BACL</name>
<dbReference type="EC" id="2.5.1.3" evidence="9"/>
<dbReference type="InterPro" id="IPR034291">
    <property type="entry name" value="TMP_synthase"/>
</dbReference>
<keyword evidence="2 9" id="KW-0808">Transferase</keyword>
<feature type="binding site" evidence="9">
    <location>
        <position position="86"/>
    </location>
    <ligand>
        <name>4-amino-2-methyl-5-(diphosphooxymethyl)pyrimidine</name>
        <dbReference type="ChEBI" id="CHEBI:57841"/>
    </ligand>
</feature>
<dbReference type="HAMAP" id="MF_00097">
    <property type="entry name" value="TMP_synthase"/>
    <property type="match status" value="1"/>
</dbReference>
<feature type="binding site" evidence="9">
    <location>
        <begin position="51"/>
        <end position="55"/>
    </location>
    <ligand>
        <name>4-amino-2-methyl-5-(diphosphooxymethyl)pyrimidine</name>
        <dbReference type="ChEBI" id="CHEBI:57841"/>
    </ligand>
</feature>
<accession>A0ABW1L916</accession>
<feature type="binding site" evidence="9">
    <location>
        <position position="154"/>
    </location>
    <ligand>
        <name>4-amino-2-methyl-5-(diphosphooxymethyl)pyrimidine</name>
        <dbReference type="ChEBI" id="CHEBI:57841"/>
    </ligand>
</feature>
<proteinExistence type="inferred from homology"/>
<protein>
    <recommendedName>
        <fullName evidence="9">Thiamine-phosphate synthase</fullName>
        <shortName evidence="9">TP synthase</shortName>
        <shortName evidence="9">TPS</shortName>
        <ecNumber evidence="9">2.5.1.3</ecNumber>
    </recommendedName>
    <alternativeName>
        <fullName evidence="9">Thiamine-phosphate pyrophosphorylase</fullName>
        <shortName evidence="9">TMP pyrophosphorylase</shortName>
        <shortName evidence="9">TMP-PPase</shortName>
    </alternativeName>
</protein>
<feature type="binding site" evidence="9">
    <location>
        <begin position="203"/>
        <end position="204"/>
    </location>
    <ligand>
        <name>2-[(2R,5Z)-2-carboxy-4-methylthiazol-5(2H)-ylidene]ethyl phosphate</name>
        <dbReference type="ChEBI" id="CHEBI:62899"/>
    </ligand>
</feature>
<feature type="binding site" evidence="9">
    <location>
        <position position="183"/>
    </location>
    <ligand>
        <name>2-[(2R,5Z)-2-carboxy-4-methylthiazol-5(2H)-ylidene]ethyl phosphate</name>
        <dbReference type="ChEBI" id="CHEBI:62899"/>
    </ligand>
</feature>
<sequence>MLHTIKLLLRKWCNLLNRPAIYFIMGTGNARKRDPLVLLEQALIGGISHFQLREKGPEALTGIALKRFALECQRLCKAHRVPFIVNDDVELAIDIGADGVHIGQDDLLCELVRYRIGKEKVLGVSVHSMEEAKCAVEAGANYLGMGPVFRTHSKVDAKEPVGVNKIMEVSRQYPEIPIVGIGGITPDNAETVWKAGVFGIAVISALADAEDVIGEVNRFKALSERGR</sequence>